<feature type="modified residue" description="4-aspartylphosphate" evidence="3">
    <location>
        <position position="55"/>
    </location>
</feature>
<reference evidence="5" key="1">
    <citation type="journal article" date="2021" name="PeerJ">
        <title>Extensive microbial diversity within the chicken gut microbiome revealed by metagenomics and culture.</title>
        <authorList>
            <person name="Gilroy R."/>
            <person name="Ravi A."/>
            <person name="Getino M."/>
            <person name="Pursley I."/>
            <person name="Horton D.L."/>
            <person name="Alikhan N.F."/>
            <person name="Baker D."/>
            <person name="Gharbi K."/>
            <person name="Hall N."/>
            <person name="Watson M."/>
            <person name="Adriaenssens E.M."/>
            <person name="Foster-Nyarko E."/>
            <person name="Jarju S."/>
            <person name="Secka A."/>
            <person name="Antonio M."/>
            <person name="Oren A."/>
            <person name="Chaudhuri R.R."/>
            <person name="La Ragione R."/>
            <person name="Hildebrand F."/>
            <person name="Pallen M.J."/>
        </authorList>
    </citation>
    <scope>NUCLEOTIDE SEQUENCE</scope>
    <source>
        <strain evidence="5">ChiBcec16_6824</strain>
    </source>
</reference>
<gene>
    <name evidence="5" type="ORF">H9841_02710</name>
</gene>
<dbReference type="Pfam" id="PF00072">
    <property type="entry name" value="Response_reg"/>
    <property type="match status" value="1"/>
</dbReference>
<evidence type="ECO:0000313" key="6">
    <source>
        <dbReference type="Proteomes" id="UP000823868"/>
    </source>
</evidence>
<dbReference type="InterPro" id="IPR003607">
    <property type="entry name" value="HD/PDEase_dom"/>
</dbReference>
<evidence type="ECO:0000256" key="1">
    <source>
        <dbReference type="ARBA" id="ARBA00018672"/>
    </source>
</evidence>
<organism evidence="5 6">
    <name type="scientific">Candidatus Flavonifractor merdigallinarum</name>
    <dbReference type="NCBI Taxonomy" id="2838589"/>
    <lineage>
        <taxon>Bacteria</taxon>
        <taxon>Bacillati</taxon>
        <taxon>Bacillota</taxon>
        <taxon>Clostridia</taxon>
        <taxon>Eubacteriales</taxon>
        <taxon>Oscillospiraceae</taxon>
        <taxon>Flavonifractor</taxon>
    </lineage>
</organism>
<dbReference type="InterPro" id="IPR001789">
    <property type="entry name" value="Sig_transdc_resp-reg_receiver"/>
</dbReference>
<dbReference type="SUPFAM" id="SSF109604">
    <property type="entry name" value="HD-domain/PDEase-like"/>
    <property type="match status" value="1"/>
</dbReference>
<proteinExistence type="predicted"/>
<dbReference type="InterPro" id="IPR011006">
    <property type="entry name" value="CheY-like_superfamily"/>
</dbReference>
<dbReference type="Gene3D" id="3.40.50.2300">
    <property type="match status" value="1"/>
</dbReference>
<comment type="caution">
    <text evidence="5">The sequence shown here is derived from an EMBL/GenBank/DDBJ whole genome shotgun (WGS) entry which is preliminary data.</text>
</comment>
<dbReference type="CDD" id="cd00077">
    <property type="entry name" value="HDc"/>
    <property type="match status" value="1"/>
</dbReference>
<evidence type="ECO:0000313" key="5">
    <source>
        <dbReference type="EMBL" id="HIY20797.1"/>
    </source>
</evidence>
<evidence type="ECO:0000256" key="3">
    <source>
        <dbReference type="PROSITE-ProRule" id="PRU00169"/>
    </source>
</evidence>
<reference evidence="5" key="2">
    <citation type="submission" date="2021-04" db="EMBL/GenBank/DDBJ databases">
        <authorList>
            <person name="Gilroy R."/>
        </authorList>
    </citation>
    <scope>NUCLEOTIDE SEQUENCE</scope>
    <source>
        <strain evidence="5">ChiBcec16_6824</strain>
    </source>
</reference>
<dbReference type="SMART" id="SM00448">
    <property type="entry name" value="REC"/>
    <property type="match status" value="1"/>
</dbReference>
<dbReference type="Proteomes" id="UP000823868">
    <property type="component" value="Unassembled WGS sequence"/>
</dbReference>
<evidence type="ECO:0000256" key="2">
    <source>
        <dbReference type="ARBA" id="ARBA00024867"/>
    </source>
</evidence>
<comment type="function">
    <text evidence="2">May play the central regulatory role in sporulation. It may be an element of the effector pathway responsible for the activation of sporulation genes in response to nutritional stress. Spo0A may act in concert with spo0H (a sigma factor) to control the expression of some genes that are critical to the sporulation process.</text>
</comment>
<dbReference type="PROSITE" id="PS50110">
    <property type="entry name" value="RESPONSE_REGULATORY"/>
    <property type="match status" value="1"/>
</dbReference>
<evidence type="ECO:0000259" key="4">
    <source>
        <dbReference type="PROSITE" id="PS50110"/>
    </source>
</evidence>
<dbReference type="SUPFAM" id="SSF52172">
    <property type="entry name" value="CheY-like"/>
    <property type="match status" value="1"/>
</dbReference>
<dbReference type="InterPro" id="IPR052020">
    <property type="entry name" value="Cyclic_di-GMP/3'3'-cGAMP_PDE"/>
</dbReference>
<dbReference type="PANTHER" id="PTHR45228:SF1">
    <property type="entry name" value="CYCLIC DI-GMP PHOSPHODIESTERASE TM_0186"/>
    <property type="match status" value="1"/>
</dbReference>
<keyword evidence="3" id="KW-0597">Phosphoprotein</keyword>
<dbReference type="AlphaFoldDB" id="A0A9D1Y7K5"/>
<protein>
    <recommendedName>
        <fullName evidence="1">Stage 0 sporulation protein A homolog</fullName>
    </recommendedName>
</protein>
<accession>A0A9D1Y7K5</accession>
<dbReference type="GO" id="GO:0000160">
    <property type="term" value="P:phosphorelay signal transduction system"/>
    <property type="evidence" value="ECO:0007669"/>
    <property type="project" value="InterPro"/>
</dbReference>
<sequence length="354" mass="39911">MIRDTLLVIDDSELDLAILNEIFKNLFQVVCLSDAHQGLSFLKQNRERICAVLLDICLGRRGVGFAVLYQLQVEQTTSDLPVILITTDANEKDVRASVERGAVDFLVKPVDPHAVQERVCAVVRKAWPEGSTILDHPQEEETQKEGEARSFFQDLTLEEARHLSKRWLDTLCRFCRYRPELSIDAYRQLGKLAGALAHVYVEQHPDGPLTQEEAELIGLAAPFCDIGRLGLPVGEGEEEDLTRHTDLGWELFSQEGDIPFFRCAAEIARWHHKNADGSGWPPEEDTAPLSAQIVRLALRIQHYLHYYQGYPDRLDRVIRTLASEVGSVVTQEVYQTLEEGRQAIQAALAECPSD</sequence>
<dbReference type="PANTHER" id="PTHR45228">
    <property type="entry name" value="CYCLIC DI-GMP PHOSPHODIESTERASE TM_0186-RELATED"/>
    <property type="match status" value="1"/>
</dbReference>
<feature type="domain" description="Response regulatory" evidence="4">
    <location>
        <begin position="5"/>
        <end position="123"/>
    </location>
</feature>
<dbReference type="Gene3D" id="1.10.3210.10">
    <property type="entry name" value="Hypothetical protein af1432"/>
    <property type="match status" value="1"/>
</dbReference>
<name>A0A9D1Y7K5_9FIRM</name>
<dbReference type="EMBL" id="DXDX01000052">
    <property type="protein sequence ID" value="HIY20797.1"/>
    <property type="molecule type" value="Genomic_DNA"/>
</dbReference>